<evidence type="ECO:0000259" key="6">
    <source>
        <dbReference type="PROSITE" id="PS51379"/>
    </source>
</evidence>
<dbReference type="PROSITE" id="PS00198">
    <property type="entry name" value="4FE4S_FER_1"/>
    <property type="match status" value="1"/>
</dbReference>
<dbReference type="InterPro" id="IPR036991">
    <property type="entry name" value="Fe_hydrogenase_ssu_sf"/>
</dbReference>
<dbReference type="InterPro" id="IPR024934">
    <property type="entry name" value="Rubredoxin-like_dom"/>
</dbReference>
<dbReference type="InterPro" id="IPR013352">
    <property type="entry name" value="Fe_hydrogenase_subset"/>
</dbReference>
<dbReference type="SUPFAM" id="SSF57802">
    <property type="entry name" value="Rubredoxin-like"/>
    <property type="match status" value="2"/>
</dbReference>
<keyword evidence="8" id="KW-1185">Reference proteome</keyword>
<dbReference type="Pfam" id="PF02256">
    <property type="entry name" value="Fe_hyd_SSU"/>
    <property type="match status" value="1"/>
</dbReference>
<dbReference type="SUPFAM" id="SSF54862">
    <property type="entry name" value="4Fe-4S ferredoxins"/>
    <property type="match status" value="1"/>
</dbReference>
<dbReference type="GO" id="GO:0005506">
    <property type="term" value="F:iron ion binding"/>
    <property type="evidence" value="ECO:0007669"/>
    <property type="project" value="InterPro"/>
</dbReference>
<sequence>MKHLSPEIRVPIELDNPAIRRIESLCIHCGQCRDVCRDVISVGNHYDLLKTNDTAICIHCGQCVQVCPTDVLTEQKEAYLVKKAIMDPSKKVIFMTSPSVRVALGEPFGKKAGAYVEEQMVAALRKLGADYVFDTTFAADLTIMEEASELIERITNHKPLPQFTSCCPAWVKFAETYYPQYLPNISSSKSPISMFGPTIKSYFAQQESIDPASIITVALTPCTAKKFEVRRLELQDALPDHPDTDYVVTTKELADWMKMENLDIDMLEPSKYDSLMPRGSGAGIIFGNSGGVMEAAVRTAYYMLTGENPPQDLLTYKPLRGLDGVKICDVTIRDLTLHLAVVSGTDHARQFIDQMEKSDKQYHFVEVMTCPGGCISGGGQPKHLQEDMNTVRKERMDGLYQMDEKMTLRFSHENPEIIRLYEAFYGKPLSKPAEKLLHTYYQDRSDILGEDPAVYQTDYQKEPKAEAASCVKWKCTICGYIYEGDLNQESDDYQCPICFASKAMFELMEEKSESNAAPSEAVRYKCTVCGYIYEGDITQEPDDYTCPICTVPKALFEKI</sequence>
<protein>
    <submittedName>
        <fullName evidence="7">Iron hydrogenase</fullName>
    </submittedName>
</protein>
<dbReference type="Gene3D" id="4.10.260.20">
    <property type="entry name" value="Iron hydrogenase, small subunit"/>
    <property type="match status" value="1"/>
</dbReference>
<dbReference type="Pfam" id="PF21349">
    <property type="entry name" value="RUBY_RBDX"/>
    <property type="match status" value="2"/>
</dbReference>
<gene>
    <name evidence="7" type="ORF">GSF08_09160</name>
</gene>
<dbReference type="Gene3D" id="3.40.950.10">
    <property type="entry name" value="Fe-only Hydrogenase (Larger Subunit), Chain L, domain 3"/>
    <property type="match status" value="1"/>
</dbReference>
<reference evidence="7 8" key="2">
    <citation type="submission" date="2020-01" db="EMBL/GenBank/DDBJ databases">
        <title>Clostridiaceae sp. nov. isolated from the gut of human by culturomics.</title>
        <authorList>
            <person name="Chang Y."/>
        </authorList>
    </citation>
    <scope>NUCLEOTIDE SEQUENCE [LARGE SCALE GENOMIC DNA]</scope>
    <source>
        <strain evidence="7 8">DONG20-135</strain>
    </source>
</reference>
<keyword evidence="4" id="KW-0411">Iron-sulfur</keyword>
<dbReference type="PANTHER" id="PTHR11615">
    <property type="entry name" value="NITRATE, FORMATE, IRON DEHYDROGENASE"/>
    <property type="match status" value="1"/>
</dbReference>
<evidence type="ECO:0000313" key="8">
    <source>
        <dbReference type="Proteomes" id="UP000434036"/>
    </source>
</evidence>
<dbReference type="Gene3D" id="3.30.70.20">
    <property type="match status" value="1"/>
</dbReference>
<dbReference type="GO" id="GO:0008901">
    <property type="term" value="F:ferredoxin hydrogenase activity"/>
    <property type="evidence" value="ECO:0007669"/>
    <property type="project" value="InterPro"/>
</dbReference>
<feature type="domain" description="Rubredoxin-like" evidence="5">
    <location>
        <begin position="521"/>
        <end position="559"/>
    </location>
</feature>
<name>A0A6N8U9F8_9FIRM</name>
<dbReference type="EMBL" id="WUUQ01000003">
    <property type="protein sequence ID" value="MXQ74105.1"/>
    <property type="molecule type" value="Genomic_DNA"/>
</dbReference>
<comment type="cofactor">
    <cofactor evidence="1">
        <name>Fe(3+)</name>
        <dbReference type="ChEBI" id="CHEBI:29034"/>
    </cofactor>
</comment>
<comment type="caution">
    <text evidence="7">The sequence shown here is derived from an EMBL/GenBank/DDBJ whole genome shotgun (WGS) entry which is preliminary data.</text>
</comment>
<dbReference type="RefSeq" id="WP_160625493.1">
    <property type="nucleotide sequence ID" value="NZ_WUUQ01000003.1"/>
</dbReference>
<dbReference type="PROSITE" id="PS51379">
    <property type="entry name" value="4FE4S_FER_2"/>
    <property type="match status" value="2"/>
</dbReference>
<dbReference type="Pfam" id="PF00037">
    <property type="entry name" value="Fer4"/>
    <property type="match status" value="1"/>
</dbReference>
<evidence type="ECO:0000256" key="3">
    <source>
        <dbReference type="ARBA" id="ARBA00023004"/>
    </source>
</evidence>
<evidence type="ECO:0000256" key="2">
    <source>
        <dbReference type="ARBA" id="ARBA00022723"/>
    </source>
</evidence>
<evidence type="ECO:0000256" key="4">
    <source>
        <dbReference type="ARBA" id="ARBA00023014"/>
    </source>
</evidence>
<dbReference type="Gene3D" id="2.20.28.10">
    <property type="match status" value="2"/>
</dbReference>
<dbReference type="GO" id="GO:0051536">
    <property type="term" value="F:iron-sulfur cluster binding"/>
    <property type="evidence" value="ECO:0007669"/>
    <property type="project" value="UniProtKB-KW"/>
</dbReference>
<proteinExistence type="predicted"/>
<dbReference type="InterPro" id="IPR050340">
    <property type="entry name" value="Cytosolic_Fe-S_CAF"/>
</dbReference>
<feature type="domain" description="4Fe-4S ferredoxin-type" evidence="6">
    <location>
        <begin position="17"/>
        <end position="45"/>
    </location>
</feature>
<organism evidence="7 8">
    <name type="scientific">Copranaerobaculum intestinale</name>
    <dbReference type="NCBI Taxonomy" id="2692629"/>
    <lineage>
        <taxon>Bacteria</taxon>
        <taxon>Bacillati</taxon>
        <taxon>Bacillota</taxon>
        <taxon>Erysipelotrichia</taxon>
        <taxon>Erysipelotrichales</taxon>
        <taxon>Erysipelotrichaceae</taxon>
        <taxon>Copranaerobaculum</taxon>
    </lineage>
</organism>
<dbReference type="Gene3D" id="3.40.50.1780">
    <property type="match status" value="1"/>
</dbReference>
<dbReference type="AlphaFoldDB" id="A0A6N8U9F8"/>
<dbReference type="InterPro" id="IPR003149">
    <property type="entry name" value="Fe_hydrogenase_ssu"/>
</dbReference>
<dbReference type="InterPro" id="IPR017900">
    <property type="entry name" value="4Fe4S_Fe_S_CS"/>
</dbReference>
<reference evidence="7 8" key="1">
    <citation type="submission" date="2019-12" db="EMBL/GenBank/DDBJ databases">
        <authorList>
            <person name="Yang R."/>
        </authorList>
    </citation>
    <scope>NUCLEOTIDE SEQUENCE [LARGE SCALE GENOMIC DNA]</scope>
    <source>
        <strain evidence="7 8">DONG20-135</strain>
    </source>
</reference>
<evidence type="ECO:0000313" key="7">
    <source>
        <dbReference type="EMBL" id="MXQ74105.1"/>
    </source>
</evidence>
<evidence type="ECO:0000259" key="5">
    <source>
        <dbReference type="PROSITE" id="PS50903"/>
    </source>
</evidence>
<dbReference type="PROSITE" id="PS50903">
    <property type="entry name" value="RUBREDOXIN_LIKE"/>
    <property type="match status" value="2"/>
</dbReference>
<feature type="domain" description="Rubredoxin-like" evidence="5">
    <location>
        <begin position="470"/>
        <end position="508"/>
    </location>
</feature>
<feature type="domain" description="4Fe-4S ferredoxin-type" evidence="6">
    <location>
        <begin position="48"/>
        <end position="77"/>
    </location>
</feature>
<dbReference type="Pfam" id="PF02906">
    <property type="entry name" value="Fe_hyd_lg_C"/>
    <property type="match status" value="1"/>
</dbReference>
<dbReference type="InterPro" id="IPR017896">
    <property type="entry name" value="4Fe4S_Fe-S-bd"/>
</dbReference>
<dbReference type="SMART" id="SM00902">
    <property type="entry name" value="Fe_hyd_SSU"/>
    <property type="match status" value="1"/>
</dbReference>
<dbReference type="InterPro" id="IPR048574">
    <property type="entry name" value="RUBY_RBDX"/>
</dbReference>
<dbReference type="InterPro" id="IPR004108">
    <property type="entry name" value="Fe_hydrogenase_lsu_C"/>
</dbReference>
<dbReference type="SUPFAM" id="SSF53920">
    <property type="entry name" value="Fe-only hydrogenase"/>
    <property type="match status" value="1"/>
</dbReference>
<dbReference type="Proteomes" id="UP000434036">
    <property type="component" value="Unassembled WGS sequence"/>
</dbReference>
<dbReference type="InterPro" id="IPR009016">
    <property type="entry name" value="Fe_hydrogenase"/>
</dbReference>
<keyword evidence="3" id="KW-0408">Iron</keyword>
<dbReference type="NCBIfam" id="TIGR02512">
    <property type="entry name" value="FeFe_hydrog_A"/>
    <property type="match status" value="1"/>
</dbReference>
<keyword evidence="2" id="KW-0479">Metal-binding</keyword>
<dbReference type="CDD" id="cd00350">
    <property type="entry name" value="rubredoxin_like"/>
    <property type="match status" value="2"/>
</dbReference>
<evidence type="ECO:0000256" key="1">
    <source>
        <dbReference type="ARBA" id="ARBA00001965"/>
    </source>
</evidence>
<accession>A0A6N8U9F8</accession>